<dbReference type="SUPFAM" id="SSF55031">
    <property type="entry name" value="Bacterial exopeptidase dimerisation domain"/>
    <property type="match status" value="1"/>
</dbReference>
<reference evidence="10" key="1">
    <citation type="journal article" date="2021" name="PeerJ">
        <title>Extensive microbial diversity within the chicken gut microbiome revealed by metagenomics and culture.</title>
        <authorList>
            <person name="Gilroy R."/>
            <person name="Ravi A."/>
            <person name="Getino M."/>
            <person name="Pursley I."/>
            <person name="Horton D.L."/>
            <person name="Alikhan N.F."/>
            <person name="Baker D."/>
            <person name="Gharbi K."/>
            <person name="Hall N."/>
            <person name="Watson M."/>
            <person name="Adriaenssens E.M."/>
            <person name="Foster-Nyarko E."/>
            <person name="Jarju S."/>
            <person name="Secka A."/>
            <person name="Antonio M."/>
            <person name="Oren A."/>
            <person name="Chaudhuri R.R."/>
            <person name="La Ragione R."/>
            <person name="Hildebrand F."/>
            <person name="Pallen M.J."/>
        </authorList>
    </citation>
    <scope>NUCLEOTIDE SEQUENCE</scope>
    <source>
        <strain evidence="10">12435</strain>
    </source>
</reference>
<comment type="similarity">
    <text evidence="2">Belongs to the peptidase M20A family.</text>
</comment>
<dbReference type="AlphaFoldDB" id="A0A9D1TQH7"/>
<dbReference type="GO" id="GO:0016805">
    <property type="term" value="F:dipeptidase activity"/>
    <property type="evidence" value="ECO:0007669"/>
    <property type="project" value="UniProtKB-KW"/>
</dbReference>
<organism evidence="10 11">
    <name type="scientific">Candidatus Protoclostridium stercorigallinarum</name>
    <dbReference type="NCBI Taxonomy" id="2838741"/>
    <lineage>
        <taxon>Bacteria</taxon>
        <taxon>Bacillati</taxon>
        <taxon>Bacillota</taxon>
        <taxon>Clostridia</taxon>
        <taxon>Candidatus Protoclostridium</taxon>
    </lineage>
</organism>
<name>A0A9D1TQH7_9FIRM</name>
<evidence type="ECO:0000256" key="6">
    <source>
        <dbReference type="ARBA" id="ARBA00022833"/>
    </source>
</evidence>
<evidence type="ECO:0000256" key="5">
    <source>
        <dbReference type="ARBA" id="ARBA00022801"/>
    </source>
</evidence>
<dbReference type="PANTHER" id="PTHR43808">
    <property type="entry name" value="ACETYLORNITHINE DEACETYLASE"/>
    <property type="match status" value="1"/>
</dbReference>
<dbReference type="SUPFAM" id="SSF53187">
    <property type="entry name" value="Zn-dependent exopeptidases"/>
    <property type="match status" value="1"/>
</dbReference>
<keyword evidence="5 10" id="KW-0378">Hydrolase</keyword>
<evidence type="ECO:0000256" key="4">
    <source>
        <dbReference type="ARBA" id="ARBA00022723"/>
    </source>
</evidence>
<sequence>MNDDTKDMIKDLAALVEVPSVASAAEENAPFGRENRRALDIFLSRAKELGLKTGECGGYAGWAEYGEGKLTAGALAHLDVVPASDGWTSPPFTLDVRGGMMYGRGVSDDKGPLVACLYALARLAEEKRMLRGRVRLITGCNEEEGSACIKHYVSSGCEIPALSFTPDSDFPVTASEKGIAHIAVTLPESDETAVSLAELSGGTRPNIVPDFCRAAIRAGSPAAKRAKDIPEEGGMLRITARGVSAHGSAPEKGDNAITKLLPRLAELLPRDEGLRAAAELFRDLSSPARLGLGGEDESGKTTLNVGMISCSDRRITLTLDLRLPAMYTAGDAVKALGKAFPRGTDIRVLHAAKALIADEDSPLVRTLMDVYREHTGDYSSRPLHIGGGTYAKELPGCVAFGAVFPGRETHMHETDECYPLADFEKLVDIYRDAFIRLDELAG</sequence>
<keyword evidence="8" id="KW-0482">Metalloprotease</keyword>
<comment type="cofactor">
    <cofactor evidence="1">
        <name>Zn(2+)</name>
        <dbReference type="ChEBI" id="CHEBI:29105"/>
    </cofactor>
</comment>
<keyword evidence="7 10" id="KW-0224">Dipeptidase</keyword>
<dbReference type="InterPro" id="IPR002933">
    <property type="entry name" value="Peptidase_M20"/>
</dbReference>
<dbReference type="InterPro" id="IPR036264">
    <property type="entry name" value="Bact_exopeptidase_dim_dom"/>
</dbReference>
<evidence type="ECO:0000259" key="9">
    <source>
        <dbReference type="Pfam" id="PF07687"/>
    </source>
</evidence>
<evidence type="ECO:0000256" key="2">
    <source>
        <dbReference type="ARBA" id="ARBA00006247"/>
    </source>
</evidence>
<reference evidence="10" key="2">
    <citation type="submission" date="2021-04" db="EMBL/GenBank/DDBJ databases">
        <authorList>
            <person name="Gilroy R."/>
        </authorList>
    </citation>
    <scope>NUCLEOTIDE SEQUENCE</scope>
    <source>
        <strain evidence="10">12435</strain>
    </source>
</reference>
<dbReference type="GO" id="GO:0006508">
    <property type="term" value="P:proteolysis"/>
    <property type="evidence" value="ECO:0007669"/>
    <property type="project" value="UniProtKB-KW"/>
</dbReference>
<comment type="caution">
    <text evidence="10">The sequence shown here is derived from an EMBL/GenBank/DDBJ whole genome shotgun (WGS) entry which is preliminary data.</text>
</comment>
<accession>A0A9D1TQH7</accession>
<dbReference type="EC" id="3.4.13.-" evidence="10"/>
<dbReference type="EMBL" id="DXHS01000004">
    <property type="protein sequence ID" value="HIW01728.1"/>
    <property type="molecule type" value="Genomic_DNA"/>
</dbReference>
<evidence type="ECO:0000256" key="3">
    <source>
        <dbReference type="ARBA" id="ARBA00022670"/>
    </source>
</evidence>
<evidence type="ECO:0000313" key="10">
    <source>
        <dbReference type="EMBL" id="HIW01728.1"/>
    </source>
</evidence>
<dbReference type="NCBIfam" id="TIGR01887">
    <property type="entry name" value="dipeptidaselike"/>
    <property type="match status" value="1"/>
</dbReference>
<dbReference type="GO" id="GO:0008237">
    <property type="term" value="F:metallopeptidase activity"/>
    <property type="evidence" value="ECO:0007669"/>
    <property type="project" value="UniProtKB-KW"/>
</dbReference>
<dbReference type="GO" id="GO:0006526">
    <property type="term" value="P:L-arginine biosynthetic process"/>
    <property type="evidence" value="ECO:0007669"/>
    <property type="project" value="TreeGrafter"/>
</dbReference>
<protein>
    <submittedName>
        <fullName evidence="10">Sapep family Mn(2+)-dependent dipeptidase</fullName>
        <ecNumber evidence="10">3.4.13.-</ecNumber>
    </submittedName>
</protein>
<dbReference type="InterPro" id="IPR050072">
    <property type="entry name" value="Peptidase_M20A"/>
</dbReference>
<dbReference type="Pfam" id="PF01546">
    <property type="entry name" value="Peptidase_M20"/>
    <property type="match status" value="1"/>
</dbReference>
<keyword evidence="6" id="KW-0862">Zinc</keyword>
<evidence type="ECO:0000256" key="7">
    <source>
        <dbReference type="ARBA" id="ARBA00022997"/>
    </source>
</evidence>
<gene>
    <name evidence="10" type="ORF">H9892_00085</name>
</gene>
<evidence type="ECO:0000313" key="11">
    <source>
        <dbReference type="Proteomes" id="UP000823990"/>
    </source>
</evidence>
<dbReference type="PANTHER" id="PTHR43808:SF31">
    <property type="entry name" value="N-ACETYL-L-CITRULLINE DEACETYLASE"/>
    <property type="match status" value="1"/>
</dbReference>
<dbReference type="GO" id="GO:0008777">
    <property type="term" value="F:acetylornithine deacetylase activity"/>
    <property type="evidence" value="ECO:0007669"/>
    <property type="project" value="TreeGrafter"/>
</dbReference>
<evidence type="ECO:0000256" key="8">
    <source>
        <dbReference type="ARBA" id="ARBA00023049"/>
    </source>
</evidence>
<proteinExistence type="inferred from homology"/>
<dbReference type="Gene3D" id="3.30.70.360">
    <property type="match status" value="2"/>
</dbReference>
<dbReference type="GO" id="GO:0008270">
    <property type="term" value="F:zinc ion binding"/>
    <property type="evidence" value="ECO:0007669"/>
    <property type="project" value="InterPro"/>
</dbReference>
<dbReference type="InterPro" id="IPR011650">
    <property type="entry name" value="Peptidase_M20_dimer"/>
</dbReference>
<dbReference type="InterPro" id="IPR010964">
    <property type="entry name" value="M20A_pepV-rel"/>
</dbReference>
<dbReference type="Gene3D" id="3.40.630.10">
    <property type="entry name" value="Zn peptidases"/>
    <property type="match status" value="1"/>
</dbReference>
<keyword evidence="3" id="KW-0645">Protease</keyword>
<feature type="domain" description="Peptidase M20 dimerisation" evidence="9">
    <location>
        <begin position="236"/>
        <end position="312"/>
    </location>
</feature>
<dbReference type="Proteomes" id="UP000823990">
    <property type="component" value="Unassembled WGS sequence"/>
</dbReference>
<evidence type="ECO:0000256" key="1">
    <source>
        <dbReference type="ARBA" id="ARBA00001947"/>
    </source>
</evidence>
<dbReference type="Pfam" id="PF07687">
    <property type="entry name" value="M20_dimer"/>
    <property type="match status" value="1"/>
</dbReference>
<keyword evidence="4" id="KW-0479">Metal-binding</keyword>